<feature type="compositionally biased region" description="Basic and acidic residues" evidence="1">
    <location>
        <begin position="1"/>
        <end position="11"/>
    </location>
</feature>
<dbReference type="KEGG" id="tee:Tel_09295"/>
<name>A0A0S2TE02_9GAMM</name>
<evidence type="ECO:0000313" key="3">
    <source>
        <dbReference type="Proteomes" id="UP000055136"/>
    </source>
</evidence>
<accession>A0A0S2TE02</accession>
<sequence length="68" mass="7383">MKDEILHEAHKPQFASAPGQARKAATADEASAAAAELKHTVGVVRRLSRERRAAIAKRGKMALPPEQR</sequence>
<feature type="region of interest" description="Disordered" evidence="1">
    <location>
        <begin position="1"/>
        <end position="23"/>
    </location>
</feature>
<keyword evidence="3" id="KW-1185">Reference proteome</keyword>
<dbReference type="EMBL" id="CP013099">
    <property type="protein sequence ID" value="ALP53332.1"/>
    <property type="molecule type" value="Genomic_DNA"/>
</dbReference>
<gene>
    <name evidence="2" type="ORF">Tel_09295</name>
</gene>
<evidence type="ECO:0000313" key="2">
    <source>
        <dbReference type="EMBL" id="ALP53332.1"/>
    </source>
</evidence>
<dbReference type="AlphaFoldDB" id="A0A0S2TE02"/>
<dbReference type="Proteomes" id="UP000055136">
    <property type="component" value="Chromosome"/>
</dbReference>
<organism evidence="2 3">
    <name type="scientific">Candidatus Tenderia electrophaga</name>
    <dbReference type="NCBI Taxonomy" id="1748243"/>
    <lineage>
        <taxon>Bacteria</taxon>
        <taxon>Pseudomonadati</taxon>
        <taxon>Pseudomonadota</taxon>
        <taxon>Gammaproteobacteria</taxon>
        <taxon>Candidatus Tenderiales</taxon>
        <taxon>Candidatus Tenderiaceae</taxon>
        <taxon>Candidatus Tenderia</taxon>
    </lineage>
</organism>
<protein>
    <submittedName>
        <fullName evidence="2">Uncharacterized protein</fullName>
    </submittedName>
</protein>
<reference evidence="2" key="1">
    <citation type="submission" date="2015-10" db="EMBL/GenBank/DDBJ databases">
        <title>Description of Candidatus Tenderia electrophaga gen. nov, sp. nov., an Uncultivated Electroautotroph from a Biocathode Enrichment.</title>
        <authorList>
            <person name="Eddie B.J."/>
            <person name="Malanoski A.P."/>
            <person name="Wang Z."/>
            <person name="Hall R.J."/>
            <person name="Oh S.D."/>
            <person name="Heiner C."/>
            <person name="Lin B."/>
            <person name="Strycharz-Glaven S.M."/>
        </authorList>
    </citation>
    <scope>NUCLEOTIDE SEQUENCE [LARGE SCALE GENOMIC DNA]</scope>
    <source>
        <strain evidence="2">NRL1</strain>
    </source>
</reference>
<proteinExistence type="predicted"/>
<evidence type="ECO:0000256" key="1">
    <source>
        <dbReference type="SAM" id="MobiDB-lite"/>
    </source>
</evidence>